<keyword evidence="1" id="KW-0238">DNA-binding</keyword>
<organism evidence="4 5">
    <name type="scientific">Parabacteroides gordonii MS-1 = DSM 23371</name>
    <dbReference type="NCBI Taxonomy" id="1203610"/>
    <lineage>
        <taxon>Bacteria</taxon>
        <taxon>Pseudomonadati</taxon>
        <taxon>Bacteroidota</taxon>
        <taxon>Bacteroidia</taxon>
        <taxon>Bacteroidales</taxon>
        <taxon>Tannerellaceae</taxon>
        <taxon>Parabacteroides</taxon>
    </lineage>
</organism>
<keyword evidence="5" id="KW-1185">Reference proteome</keyword>
<dbReference type="SUPFAM" id="SSF47729">
    <property type="entry name" value="IHF-like DNA-binding proteins"/>
    <property type="match status" value="1"/>
</dbReference>
<dbReference type="RefSeq" id="WP_028727635.1">
    <property type="nucleotide sequence ID" value="NZ_AUAE01000017.1"/>
</dbReference>
<comment type="caution">
    <text evidence="4">The sequence shown here is derived from an EMBL/GenBank/DDBJ whole genome shotgun (WGS) entry which is preliminary data.</text>
</comment>
<evidence type="ECO:0000256" key="2">
    <source>
        <dbReference type="SAM" id="MobiDB-lite"/>
    </source>
</evidence>
<dbReference type="InterPro" id="IPR041607">
    <property type="entry name" value="HU-HIG"/>
</dbReference>
<dbReference type="InterPro" id="IPR010992">
    <property type="entry name" value="IHF-like_DNA-bd_dom_sf"/>
</dbReference>
<proteinExistence type="predicted"/>
<dbReference type="AlphaFoldDB" id="A0A0F5JEK1"/>
<dbReference type="PATRIC" id="fig|1203610.3.peg.3433"/>
<name>A0A0F5JEK1_9BACT</name>
<feature type="region of interest" description="Disordered" evidence="2">
    <location>
        <begin position="128"/>
        <end position="149"/>
    </location>
</feature>
<evidence type="ECO:0000259" key="3">
    <source>
        <dbReference type="Pfam" id="PF18291"/>
    </source>
</evidence>
<dbReference type="InterPro" id="IPR005902">
    <property type="entry name" value="HU_DNA-bd_put"/>
</dbReference>
<feature type="domain" description="HU" evidence="3">
    <location>
        <begin position="1"/>
        <end position="128"/>
    </location>
</feature>
<dbReference type="Proteomes" id="UP000033035">
    <property type="component" value="Unassembled WGS sequence"/>
</dbReference>
<gene>
    <name evidence="4" type="ORF">HMPREF1536_03368</name>
</gene>
<protein>
    <recommendedName>
        <fullName evidence="3">HU domain-containing protein</fullName>
    </recommendedName>
</protein>
<evidence type="ECO:0000313" key="5">
    <source>
        <dbReference type="Proteomes" id="UP000033035"/>
    </source>
</evidence>
<dbReference type="STRING" id="1203610.HMPREF1536_03368"/>
<dbReference type="EMBL" id="AQHW01000015">
    <property type="protein sequence ID" value="KKB55892.1"/>
    <property type="molecule type" value="Genomic_DNA"/>
</dbReference>
<dbReference type="GO" id="GO:0003677">
    <property type="term" value="F:DNA binding"/>
    <property type="evidence" value="ECO:0007669"/>
    <property type="project" value="UniProtKB-KW"/>
</dbReference>
<evidence type="ECO:0000256" key="1">
    <source>
        <dbReference type="ARBA" id="ARBA00023125"/>
    </source>
</evidence>
<accession>A0A0F5JEK1</accession>
<sequence>MSAKYKLVKRKDFSKDAPEDAIKYFAQLVNNGTVGFEEICGDVAEETALTSADVKSCIDRAAHHIAKNVKEGRLVQMGELGSFLLSGGSKGSATPDTFDAATMMKKPKVQYIPGKLLQDIRGKVNFERVKEKTEKTPGGGGEDDRPVIE</sequence>
<dbReference type="NCBIfam" id="TIGR01201">
    <property type="entry name" value="HU_rel"/>
    <property type="match status" value="1"/>
</dbReference>
<evidence type="ECO:0000313" key="4">
    <source>
        <dbReference type="EMBL" id="KKB55892.1"/>
    </source>
</evidence>
<dbReference type="Gene3D" id="4.10.520.10">
    <property type="entry name" value="IHF-like DNA-binding proteins"/>
    <property type="match status" value="1"/>
</dbReference>
<dbReference type="HOGENOM" id="CLU_112331_4_1_10"/>
<reference evidence="4 5" key="1">
    <citation type="submission" date="2013-04" db="EMBL/GenBank/DDBJ databases">
        <title>The Genome Sequence of Parabacteroides gordonii DSM 23371.</title>
        <authorList>
            <consortium name="The Broad Institute Genomics Platform"/>
            <person name="Earl A."/>
            <person name="Ward D."/>
            <person name="Feldgarden M."/>
            <person name="Gevers D."/>
            <person name="Martens E."/>
            <person name="Sakamoto M."/>
            <person name="Benno Y."/>
            <person name="Suzuki N."/>
            <person name="Matsunaga N."/>
            <person name="Koshihara K."/>
            <person name="Seki M."/>
            <person name="Komiya H."/>
            <person name="Walker B."/>
            <person name="Young S."/>
            <person name="Zeng Q."/>
            <person name="Gargeya S."/>
            <person name="Fitzgerald M."/>
            <person name="Haas B."/>
            <person name="Abouelleil A."/>
            <person name="Allen A.W."/>
            <person name="Alvarado L."/>
            <person name="Arachchi H.M."/>
            <person name="Berlin A.M."/>
            <person name="Chapman S.B."/>
            <person name="Gainer-Dewar J."/>
            <person name="Goldberg J."/>
            <person name="Griggs A."/>
            <person name="Gujja S."/>
            <person name="Hansen M."/>
            <person name="Howarth C."/>
            <person name="Imamovic A."/>
            <person name="Ireland A."/>
            <person name="Larimer J."/>
            <person name="McCowan C."/>
            <person name="Murphy C."/>
            <person name="Pearson M."/>
            <person name="Poon T.W."/>
            <person name="Priest M."/>
            <person name="Roberts A."/>
            <person name="Saif S."/>
            <person name="Shea T."/>
            <person name="Sisk P."/>
            <person name="Sykes S."/>
            <person name="Wortman J."/>
            <person name="Nusbaum C."/>
            <person name="Birren B."/>
        </authorList>
    </citation>
    <scope>NUCLEOTIDE SEQUENCE [LARGE SCALE GENOMIC DNA]</scope>
    <source>
        <strain evidence="4 5">MS-1</strain>
    </source>
</reference>
<dbReference type="Pfam" id="PF18291">
    <property type="entry name" value="HU-HIG"/>
    <property type="match status" value="1"/>
</dbReference>